<dbReference type="Proteomes" id="UP000237000">
    <property type="component" value="Unassembled WGS sequence"/>
</dbReference>
<keyword evidence="1" id="KW-0418">Kinase</keyword>
<protein>
    <submittedName>
        <fullName evidence="1">Protein kinase-like domain containing protein</fullName>
    </submittedName>
</protein>
<dbReference type="AlphaFoldDB" id="A0A2P5BQC3"/>
<dbReference type="STRING" id="63057.A0A2P5BQC3"/>
<proteinExistence type="predicted"/>
<evidence type="ECO:0000313" key="1">
    <source>
        <dbReference type="EMBL" id="PON51019.1"/>
    </source>
</evidence>
<sequence>MVVAETHGYLDPTQVMVYHVTNRLNKKSSVYSYGVVLLEIGTNRLAISRISGTNERIHISQWVSSMIANVAISCIVDPRLQGDFDTMAMFGREDFWRDRKGWRKMGEWRATILCLVGGVERGRGEVEGEGLPPGPQKLVLLN</sequence>
<comment type="caution">
    <text evidence="1">The sequence shown here is derived from an EMBL/GenBank/DDBJ whole genome shotgun (WGS) entry which is preliminary data.</text>
</comment>
<dbReference type="PANTHER" id="PTHR45631">
    <property type="entry name" value="OS07G0107800 PROTEIN-RELATED"/>
    <property type="match status" value="1"/>
</dbReference>
<accession>A0A2P5BQC3</accession>
<gene>
    <name evidence="1" type="ORF">TorRG33x02_312510</name>
</gene>
<dbReference type="GO" id="GO:0016301">
    <property type="term" value="F:kinase activity"/>
    <property type="evidence" value="ECO:0007669"/>
    <property type="project" value="UniProtKB-KW"/>
</dbReference>
<dbReference type="InParanoid" id="A0A2P5BQC3"/>
<evidence type="ECO:0000313" key="2">
    <source>
        <dbReference type="Proteomes" id="UP000237000"/>
    </source>
</evidence>
<dbReference type="SUPFAM" id="SSF56112">
    <property type="entry name" value="Protein kinase-like (PK-like)"/>
    <property type="match status" value="1"/>
</dbReference>
<keyword evidence="2" id="KW-1185">Reference proteome</keyword>
<reference evidence="2" key="1">
    <citation type="submission" date="2016-06" db="EMBL/GenBank/DDBJ databases">
        <title>Parallel loss of symbiosis genes in relatives of nitrogen-fixing non-legume Parasponia.</title>
        <authorList>
            <person name="Van Velzen R."/>
            <person name="Holmer R."/>
            <person name="Bu F."/>
            <person name="Rutten L."/>
            <person name="Van Zeijl A."/>
            <person name="Liu W."/>
            <person name="Santuari L."/>
            <person name="Cao Q."/>
            <person name="Sharma T."/>
            <person name="Shen D."/>
            <person name="Roswanjaya Y."/>
            <person name="Wardhani T."/>
            <person name="Kalhor M.S."/>
            <person name="Jansen J."/>
            <person name="Van den Hoogen J."/>
            <person name="Gungor B."/>
            <person name="Hartog M."/>
            <person name="Hontelez J."/>
            <person name="Verver J."/>
            <person name="Yang W.-C."/>
            <person name="Schijlen E."/>
            <person name="Repin R."/>
            <person name="Schilthuizen M."/>
            <person name="Schranz E."/>
            <person name="Heidstra R."/>
            <person name="Miyata K."/>
            <person name="Fedorova E."/>
            <person name="Kohlen W."/>
            <person name="Bisseling T."/>
            <person name="Smit S."/>
            <person name="Geurts R."/>
        </authorList>
    </citation>
    <scope>NUCLEOTIDE SEQUENCE [LARGE SCALE GENOMIC DNA]</scope>
    <source>
        <strain evidence="2">cv. RG33-2</strain>
    </source>
</reference>
<organism evidence="1 2">
    <name type="scientific">Trema orientale</name>
    <name type="common">Charcoal tree</name>
    <name type="synonym">Celtis orientalis</name>
    <dbReference type="NCBI Taxonomy" id="63057"/>
    <lineage>
        <taxon>Eukaryota</taxon>
        <taxon>Viridiplantae</taxon>
        <taxon>Streptophyta</taxon>
        <taxon>Embryophyta</taxon>
        <taxon>Tracheophyta</taxon>
        <taxon>Spermatophyta</taxon>
        <taxon>Magnoliopsida</taxon>
        <taxon>eudicotyledons</taxon>
        <taxon>Gunneridae</taxon>
        <taxon>Pentapetalae</taxon>
        <taxon>rosids</taxon>
        <taxon>fabids</taxon>
        <taxon>Rosales</taxon>
        <taxon>Cannabaceae</taxon>
        <taxon>Trema</taxon>
    </lineage>
</organism>
<dbReference type="EMBL" id="JXTC01000479">
    <property type="protein sequence ID" value="PON51019.1"/>
    <property type="molecule type" value="Genomic_DNA"/>
</dbReference>
<dbReference type="PANTHER" id="PTHR45631:SF202">
    <property type="entry name" value="SENESCENCE-INDUCED RECEPTOR-LIKE SERINE_THREONINE-PROTEIN KINASE"/>
    <property type="match status" value="1"/>
</dbReference>
<name>A0A2P5BQC3_TREOI</name>
<keyword evidence="1" id="KW-0808">Transferase</keyword>
<dbReference type="Gene3D" id="1.10.510.10">
    <property type="entry name" value="Transferase(Phosphotransferase) domain 1"/>
    <property type="match status" value="1"/>
</dbReference>
<dbReference type="InterPro" id="IPR011009">
    <property type="entry name" value="Kinase-like_dom_sf"/>
</dbReference>
<dbReference type="OrthoDB" id="2013020at2759"/>